<dbReference type="InterPro" id="IPR029149">
    <property type="entry name" value="Creatin/AminoP/Spt16_N"/>
</dbReference>
<dbReference type="RefSeq" id="WP_092619558.1">
    <property type="nucleotide sequence ID" value="NZ_FNCV01000006.1"/>
</dbReference>
<dbReference type="Pfam" id="PF00557">
    <property type="entry name" value="Peptidase_M24"/>
    <property type="match status" value="1"/>
</dbReference>
<dbReference type="PANTHER" id="PTHR46112">
    <property type="entry name" value="AMINOPEPTIDASE"/>
    <property type="match status" value="1"/>
</dbReference>
<dbReference type="SUPFAM" id="SSF53092">
    <property type="entry name" value="Creatinase/prolidase N-terminal domain"/>
    <property type="match status" value="1"/>
</dbReference>
<evidence type="ECO:0000313" key="3">
    <source>
        <dbReference type="EMBL" id="SDH37901.1"/>
    </source>
</evidence>
<dbReference type="OrthoDB" id="9761809at2"/>
<dbReference type="Proteomes" id="UP000217076">
    <property type="component" value="Unassembled WGS sequence"/>
</dbReference>
<evidence type="ECO:0000313" key="4">
    <source>
        <dbReference type="Proteomes" id="UP000217076"/>
    </source>
</evidence>
<accession>A0A1G8BXG7</accession>
<protein>
    <submittedName>
        <fullName evidence="3">Xaa-Pro dipeptidase</fullName>
    </submittedName>
</protein>
<dbReference type="InterPro" id="IPR050659">
    <property type="entry name" value="Peptidase_M24B"/>
</dbReference>
<feature type="domain" description="Peptidase M24" evidence="1">
    <location>
        <begin position="170"/>
        <end position="378"/>
    </location>
</feature>
<dbReference type="Gene3D" id="3.90.230.10">
    <property type="entry name" value="Creatinase/methionine aminopeptidase superfamily"/>
    <property type="match status" value="1"/>
</dbReference>
<name>A0A1G8BXG7_9PROT</name>
<dbReference type="InterPro" id="IPR036005">
    <property type="entry name" value="Creatinase/aminopeptidase-like"/>
</dbReference>
<organism evidence="3 4">
    <name type="scientific">Roseospirillum parvum</name>
    <dbReference type="NCBI Taxonomy" id="83401"/>
    <lineage>
        <taxon>Bacteria</taxon>
        <taxon>Pseudomonadati</taxon>
        <taxon>Pseudomonadota</taxon>
        <taxon>Alphaproteobacteria</taxon>
        <taxon>Rhodospirillales</taxon>
        <taxon>Rhodospirillaceae</taxon>
        <taxon>Roseospirillum</taxon>
    </lineage>
</organism>
<dbReference type="CDD" id="cd01066">
    <property type="entry name" value="APP_MetAP"/>
    <property type="match status" value="1"/>
</dbReference>
<dbReference type="AlphaFoldDB" id="A0A1G8BXG7"/>
<sequence>MDPAFGPAFSKDEYNARVVATRHAMEARGLDLLIVTDPANMGYLTGYDGWSFYVPQAVAVALAEPWPIWMGRGMDANAARLTTYLPDGMIVPYPDTYVHNPEAHALQFMAQELAARGLTKGRIGVEMDSFQYSAKAHAALTAALPDAETVDATRLVNWIRLIKSPAEIAYLREAGRLAELAMASGIAKVAVGVRQCDASAAIFQAQIAGTNDFGGDYPAIVPMLPSGRGTNTPHLTWSDASFRENEATILELAGCRRRYHCPLARTVLLGEPIPRLAHVAEVLVEALETAIDTIRPGVAAEEVVAAWQKVVRPHGIEKDSRMGYSIGLNYPPDWGEGTISLRPGDRTELQAGMALHVMPGYWTDDWGIEISESVLITETGAECLVHFPRELAVKPV</sequence>
<keyword evidence="4" id="KW-1185">Reference proteome</keyword>
<dbReference type="Gene3D" id="3.40.350.10">
    <property type="entry name" value="Creatinase/prolidase N-terminal domain"/>
    <property type="match status" value="1"/>
</dbReference>
<gene>
    <name evidence="3" type="ORF">SAMN05421742_106148</name>
</gene>
<dbReference type="Pfam" id="PF01321">
    <property type="entry name" value="Creatinase_N"/>
    <property type="match status" value="1"/>
</dbReference>
<dbReference type="InterPro" id="IPR000587">
    <property type="entry name" value="Creatinase_N"/>
</dbReference>
<dbReference type="InterPro" id="IPR000994">
    <property type="entry name" value="Pept_M24"/>
</dbReference>
<dbReference type="PANTHER" id="PTHR46112:SF2">
    <property type="entry name" value="XAA-PRO AMINOPEPTIDASE P-RELATED"/>
    <property type="match status" value="1"/>
</dbReference>
<proteinExistence type="predicted"/>
<feature type="domain" description="Creatinase N-terminal" evidence="2">
    <location>
        <begin position="17"/>
        <end position="162"/>
    </location>
</feature>
<evidence type="ECO:0000259" key="1">
    <source>
        <dbReference type="Pfam" id="PF00557"/>
    </source>
</evidence>
<dbReference type="SUPFAM" id="SSF55920">
    <property type="entry name" value="Creatinase/aminopeptidase"/>
    <property type="match status" value="1"/>
</dbReference>
<dbReference type="EMBL" id="FNCV01000006">
    <property type="protein sequence ID" value="SDH37901.1"/>
    <property type="molecule type" value="Genomic_DNA"/>
</dbReference>
<reference evidence="4" key="1">
    <citation type="submission" date="2016-10" db="EMBL/GenBank/DDBJ databases">
        <authorList>
            <person name="Varghese N."/>
            <person name="Submissions S."/>
        </authorList>
    </citation>
    <scope>NUCLEOTIDE SEQUENCE [LARGE SCALE GENOMIC DNA]</scope>
    <source>
        <strain evidence="4">930I</strain>
    </source>
</reference>
<evidence type="ECO:0000259" key="2">
    <source>
        <dbReference type="Pfam" id="PF01321"/>
    </source>
</evidence>
<dbReference type="STRING" id="83401.SAMN05421742_106148"/>